<sequence>MLGFKIVIIIGRVTKKPINVAEIKTEETTIGIGLMNAPIIPLAKSNGMKAQ</sequence>
<proteinExistence type="predicted"/>
<comment type="caution">
    <text evidence="1">The sequence shown here is derived from an EMBL/GenBank/DDBJ whole genome shotgun (WGS) entry which is preliminary data.</text>
</comment>
<evidence type="ECO:0000313" key="1">
    <source>
        <dbReference type="EMBL" id="GAF96701.1"/>
    </source>
</evidence>
<gene>
    <name evidence="1" type="ORF">S01H1_21682</name>
</gene>
<reference evidence="1" key="1">
    <citation type="journal article" date="2014" name="Front. Microbiol.">
        <title>High frequency of phylogenetically diverse reductive dehalogenase-homologous genes in deep subseafloor sedimentary metagenomes.</title>
        <authorList>
            <person name="Kawai M."/>
            <person name="Futagami T."/>
            <person name="Toyoda A."/>
            <person name="Takaki Y."/>
            <person name="Nishi S."/>
            <person name="Hori S."/>
            <person name="Arai W."/>
            <person name="Tsubouchi T."/>
            <person name="Morono Y."/>
            <person name="Uchiyama I."/>
            <person name="Ito T."/>
            <person name="Fujiyama A."/>
            <person name="Inagaki F."/>
            <person name="Takami H."/>
        </authorList>
    </citation>
    <scope>NUCLEOTIDE SEQUENCE</scope>
    <source>
        <strain evidence="1">Expedition CK06-06</strain>
    </source>
</reference>
<accession>X0UBJ9</accession>
<dbReference type="EMBL" id="BARS01012067">
    <property type="protein sequence ID" value="GAF96701.1"/>
    <property type="molecule type" value="Genomic_DNA"/>
</dbReference>
<dbReference type="AlphaFoldDB" id="X0UBJ9"/>
<protein>
    <submittedName>
        <fullName evidence="1">Uncharacterized protein</fullName>
    </submittedName>
</protein>
<organism evidence="1">
    <name type="scientific">marine sediment metagenome</name>
    <dbReference type="NCBI Taxonomy" id="412755"/>
    <lineage>
        <taxon>unclassified sequences</taxon>
        <taxon>metagenomes</taxon>
        <taxon>ecological metagenomes</taxon>
    </lineage>
</organism>
<feature type="non-terminal residue" evidence="1">
    <location>
        <position position="51"/>
    </location>
</feature>
<name>X0UBJ9_9ZZZZ</name>